<feature type="chain" id="PRO_5025556675" evidence="1">
    <location>
        <begin position="23"/>
        <end position="50"/>
    </location>
</feature>
<reference evidence="2" key="1">
    <citation type="submission" date="2020-01" db="EMBL/GenBank/DDBJ databases">
        <title>Insect and environment-associated Actinomycetes.</title>
        <authorList>
            <person name="Currrie C."/>
            <person name="Chevrette M."/>
            <person name="Carlson C."/>
            <person name="Stubbendieck R."/>
            <person name="Wendt-Pienkowski E."/>
        </authorList>
    </citation>
    <scope>NUCLEOTIDE SEQUENCE</scope>
    <source>
        <strain evidence="2">SID12501</strain>
    </source>
</reference>
<feature type="signal peptide" evidence="1">
    <location>
        <begin position="1"/>
        <end position="22"/>
    </location>
</feature>
<comment type="caution">
    <text evidence="2">The sequence shown here is derived from an EMBL/GenBank/DDBJ whole genome shotgun (WGS) entry which is preliminary data.</text>
</comment>
<accession>A0A6B3BTU4</accession>
<dbReference type="EMBL" id="JAAGLU010000014">
    <property type="protein sequence ID" value="NEC87722.1"/>
    <property type="molecule type" value="Genomic_DNA"/>
</dbReference>
<name>A0A6B3BTU4_9ACTN</name>
<organism evidence="2">
    <name type="scientific">Streptomyces sp. SID12501</name>
    <dbReference type="NCBI Taxonomy" id="2706042"/>
    <lineage>
        <taxon>Bacteria</taxon>
        <taxon>Bacillati</taxon>
        <taxon>Actinomycetota</taxon>
        <taxon>Actinomycetes</taxon>
        <taxon>Kitasatosporales</taxon>
        <taxon>Streptomycetaceae</taxon>
        <taxon>Streptomyces</taxon>
    </lineage>
</organism>
<evidence type="ECO:0000313" key="2">
    <source>
        <dbReference type="EMBL" id="NEC87722.1"/>
    </source>
</evidence>
<sequence length="50" mass="5214">MRRAFLLFIIPCTVLVAVFGSAAVIPEATGTGTVAEATTTTTAPDSWGWD</sequence>
<protein>
    <submittedName>
        <fullName evidence="2">Uncharacterized protein</fullName>
    </submittedName>
</protein>
<dbReference type="AlphaFoldDB" id="A0A6B3BTU4"/>
<proteinExistence type="predicted"/>
<keyword evidence="1" id="KW-0732">Signal</keyword>
<evidence type="ECO:0000256" key="1">
    <source>
        <dbReference type="SAM" id="SignalP"/>
    </source>
</evidence>
<dbReference type="RefSeq" id="WP_164315855.1">
    <property type="nucleotide sequence ID" value="NZ_JAAGLU010000014.1"/>
</dbReference>
<gene>
    <name evidence="2" type="ORF">G3I71_18215</name>
</gene>